<dbReference type="AlphaFoldDB" id="A0A0F8VXC0"/>
<sequence length="77" mass="9443">VILNGFNPDFININGQKKIIEHFGDYWHNKKEVKKRDKRRIKTYTNYGYKTLIVWEKELKDWDKLKKRVKGFNKICL</sequence>
<reference evidence="1" key="1">
    <citation type="journal article" date="2015" name="Nature">
        <title>Complex archaea that bridge the gap between prokaryotes and eukaryotes.</title>
        <authorList>
            <person name="Spang A."/>
            <person name="Saw J.H."/>
            <person name="Jorgensen S.L."/>
            <person name="Zaremba-Niedzwiedzka K."/>
            <person name="Martijn J."/>
            <person name="Lind A.E."/>
            <person name="van Eijk R."/>
            <person name="Schleper C."/>
            <person name="Guy L."/>
            <person name="Ettema T.J."/>
        </authorList>
    </citation>
    <scope>NUCLEOTIDE SEQUENCE</scope>
</reference>
<accession>A0A0F8VXC0</accession>
<dbReference type="SUPFAM" id="SSF52980">
    <property type="entry name" value="Restriction endonuclease-like"/>
    <property type="match status" value="1"/>
</dbReference>
<organism evidence="1">
    <name type="scientific">marine sediment metagenome</name>
    <dbReference type="NCBI Taxonomy" id="412755"/>
    <lineage>
        <taxon>unclassified sequences</taxon>
        <taxon>metagenomes</taxon>
        <taxon>ecological metagenomes</taxon>
    </lineage>
</organism>
<dbReference type="InterPro" id="IPR011335">
    <property type="entry name" value="Restrct_endonuc-II-like"/>
</dbReference>
<feature type="non-terminal residue" evidence="1">
    <location>
        <position position="1"/>
    </location>
</feature>
<proteinExistence type="predicted"/>
<dbReference type="Gene3D" id="3.40.960.10">
    <property type="entry name" value="VSR Endonuclease"/>
    <property type="match status" value="1"/>
</dbReference>
<dbReference type="EMBL" id="LAZR01070463">
    <property type="protein sequence ID" value="KKK40590.1"/>
    <property type="molecule type" value="Genomic_DNA"/>
</dbReference>
<evidence type="ECO:0008006" key="2">
    <source>
        <dbReference type="Google" id="ProtNLM"/>
    </source>
</evidence>
<name>A0A0F8VXC0_9ZZZZ</name>
<gene>
    <name evidence="1" type="ORF">LCGC14_3042030</name>
</gene>
<protein>
    <recommendedName>
        <fullName evidence="2">DUF559 domain-containing protein</fullName>
    </recommendedName>
</protein>
<comment type="caution">
    <text evidence="1">The sequence shown here is derived from an EMBL/GenBank/DDBJ whole genome shotgun (WGS) entry which is preliminary data.</text>
</comment>
<evidence type="ECO:0000313" key="1">
    <source>
        <dbReference type="EMBL" id="KKK40590.1"/>
    </source>
</evidence>